<reference evidence="2 3" key="1">
    <citation type="journal article" date="2018" name="Front. Microbiol.">
        <title>Prospects for Fungal Bioremediation of Acidic Radioactive Waste Sites: Characterization and Genome Sequence of Rhodotorula taiwanensis MD1149.</title>
        <authorList>
            <person name="Tkavc R."/>
            <person name="Matrosova V.Y."/>
            <person name="Grichenko O.E."/>
            <person name="Gostincar C."/>
            <person name="Volpe R.P."/>
            <person name="Klimenkova P."/>
            <person name="Gaidamakova E.K."/>
            <person name="Zhou C.E."/>
            <person name="Stewart B.J."/>
            <person name="Lyman M.G."/>
            <person name="Malfatti S.A."/>
            <person name="Rubinfeld B."/>
            <person name="Courtot M."/>
            <person name="Singh J."/>
            <person name="Dalgard C.L."/>
            <person name="Hamilton T."/>
            <person name="Frey K.G."/>
            <person name="Gunde-Cimerman N."/>
            <person name="Dugan L."/>
            <person name="Daly M.J."/>
        </authorList>
    </citation>
    <scope>NUCLEOTIDE SEQUENCE [LARGE SCALE GENOMIC DNA]</scope>
    <source>
        <strain evidence="2 3">MD1149</strain>
    </source>
</reference>
<comment type="caution">
    <text evidence="2">The sequence shown here is derived from an EMBL/GenBank/DDBJ whole genome shotgun (WGS) entry which is preliminary data.</text>
</comment>
<feature type="non-terminal residue" evidence="2">
    <location>
        <position position="1"/>
    </location>
</feature>
<proteinExistence type="predicted"/>
<feature type="compositionally biased region" description="Low complexity" evidence="1">
    <location>
        <begin position="1"/>
        <end position="47"/>
    </location>
</feature>
<dbReference type="EMBL" id="PJQD01000035">
    <property type="protein sequence ID" value="POY73730.1"/>
    <property type="molecule type" value="Genomic_DNA"/>
</dbReference>
<name>A0A2S5BAC7_9BASI</name>
<gene>
    <name evidence="2" type="ORF">BMF94_3268</name>
</gene>
<keyword evidence="3" id="KW-1185">Reference proteome</keyword>
<dbReference type="AlphaFoldDB" id="A0A2S5BAC7"/>
<feature type="compositionally biased region" description="Polar residues" evidence="1">
    <location>
        <begin position="51"/>
        <end position="61"/>
    </location>
</feature>
<accession>A0A2S5BAC7</accession>
<evidence type="ECO:0000256" key="1">
    <source>
        <dbReference type="SAM" id="MobiDB-lite"/>
    </source>
</evidence>
<evidence type="ECO:0000313" key="2">
    <source>
        <dbReference type="EMBL" id="POY73730.1"/>
    </source>
</evidence>
<feature type="region of interest" description="Disordered" evidence="1">
    <location>
        <begin position="1"/>
        <end position="68"/>
    </location>
</feature>
<sequence>RLPARPTSSSQRSPRSSAAPVPAVVSPRSASSSWTTSPAPSSGTSRARFVRTTSSLSSNPSVRPAASAKRRLLPPLRLSLSLSSTSGNRPCRLDFGEDIVFFYTPRRDFVAEWGAGAGVCWNFCAQVPF</sequence>
<dbReference type="Proteomes" id="UP000237144">
    <property type="component" value="Unassembled WGS sequence"/>
</dbReference>
<protein>
    <submittedName>
        <fullName evidence="2">Uncharacterized protein</fullName>
    </submittedName>
</protein>
<organism evidence="2 3">
    <name type="scientific">Rhodotorula taiwanensis</name>
    <dbReference type="NCBI Taxonomy" id="741276"/>
    <lineage>
        <taxon>Eukaryota</taxon>
        <taxon>Fungi</taxon>
        <taxon>Dikarya</taxon>
        <taxon>Basidiomycota</taxon>
        <taxon>Pucciniomycotina</taxon>
        <taxon>Microbotryomycetes</taxon>
        <taxon>Sporidiobolales</taxon>
        <taxon>Sporidiobolaceae</taxon>
        <taxon>Rhodotorula</taxon>
    </lineage>
</organism>
<evidence type="ECO:0000313" key="3">
    <source>
        <dbReference type="Proteomes" id="UP000237144"/>
    </source>
</evidence>